<evidence type="ECO:0000256" key="4">
    <source>
        <dbReference type="ARBA" id="ARBA00023163"/>
    </source>
</evidence>
<evidence type="ECO:0000259" key="5">
    <source>
        <dbReference type="PROSITE" id="PS50937"/>
    </source>
</evidence>
<evidence type="ECO:0000256" key="2">
    <source>
        <dbReference type="ARBA" id="ARBA00023015"/>
    </source>
</evidence>
<keyword evidence="4" id="KW-0804">Transcription</keyword>
<dbReference type="AlphaFoldDB" id="A0A543G9N9"/>
<keyword evidence="3 6" id="KW-0238">DNA-binding</keyword>
<sequence>MTIGEVADRFGLATHVLRHWEAVGLIAPARRVSGRRRYGRDALARVAFIQQCKELGFGLEQVRAMLDTTDPAARKEVLARHDAELKRRIESAVAARELIAHGLRCPAPDFIECPNFLAGIEARIPPARER</sequence>
<dbReference type="EMBL" id="VFPH01000001">
    <property type="protein sequence ID" value="TQM42782.1"/>
    <property type="molecule type" value="Genomic_DNA"/>
</dbReference>
<proteinExistence type="predicted"/>
<gene>
    <name evidence="6" type="ORF">FB388_0118</name>
</gene>
<keyword evidence="7" id="KW-1185">Reference proteome</keyword>
<keyword evidence="2" id="KW-0805">Transcription regulation</keyword>
<dbReference type="InterPro" id="IPR009061">
    <property type="entry name" value="DNA-bd_dom_put_sf"/>
</dbReference>
<dbReference type="PANTHER" id="PTHR30204">
    <property type="entry name" value="REDOX-CYCLING DRUG-SENSING TRANSCRIPTIONAL ACTIVATOR SOXR"/>
    <property type="match status" value="1"/>
</dbReference>
<organism evidence="6 7">
    <name type="scientific">Pseudonocardia cypriaca</name>
    <dbReference type="NCBI Taxonomy" id="882449"/>
    <lineage>
        <taxon>Bacteria</taxon>
        <taxon>Bacillati</taxon>
        <taxon>Actinomycetota</taxon>
        <taxon>Actinomycetes</taxon>
        <taxon>Pseudonocardiales</taxon>
        <taxon>Pseudonocardiaceae</taxon>
        <taxon>Pseudonocardia</taxon>
    </lineage>
</organism>
<dbReference type="SMART" id="SM00422">
    <property type="entry name" value="HTH_MERR"/>
    <property type="match status" value="1"/>
</dbReference>
<evidence type="ECO:0000256" key="1">
    <source>
        <dbReference type="ARBA" id="ARBA00022491"/>
    </source>
</evidence>
<dbReference type="Gene3D" id="1.10.1660.10">
    <property type="match status" value="1"/>
</dbReference>
<evidence type="ECO:0000313" key="6">
    <source>
        <dbReference type="EMBL" id="TQM42782.1"/>
    </source>
</evidence>
<dbReference type="SUPFAM" id="SSF46955">
    <property type="entry name" value="Putative DNA-binding domain"/>
    <property type="match status" value="1"/>
</dbReference>
<dbReference type="GO" id="GO:0003700">
    <property type="term" value="F:DNA-binding transcription factor activity"/>
    <property type="evidence" value="ECO:0007669"/>
    <property type="project" value="InterPro"/>
</dbReference>
<dbReference type="Pfam" id="PF13411">
    <property type="entry name" value="MerR_1"/>
    <property type="match status" value="1"/>
</dbReference>
<dbReference type="PRINTS" id="PR00040">
    <property type="entry name" value="HTHMERR"/>
</dbReference>
<name>A0A543G9N9_9PSEU</name>
<dbReference type="PANTHER" id="PTHR30204:SF69">
    <property type="entry name" value="MERR-FAMILY TRANSCRIPTIONAL REGULATOR"/>
    <property type="match status" value="1"/>
</dbReference>
<dbReference type="InterPro" id="IPR047057">
    <property type="entry name" value="MerR_fam"/>
</dbReference>
<evidence type="ECO:0000256" key="3">
    <source>
        <dbReference type="ARBA" id="ARBA00023125"/>
    </source>
</evidence>
<dbReference type="PROSITE" id="PS50937">
    <property type="entry name" value="HTH_MERR_2"/>
    <property type="match status" value="1"/>
</dbReference>
<reference evidence="6 7" key="1">
    <citation type="submission" date="2019-06" db="EMBL/GenBank/DDBJ databases">
        <title>Sequencing the genomes of 1000 actinobacteria strains.</title>
        <authorList>
            <person name="Klenk H.-P."/>
        </authorList>
    </citation>
    <scope>NUCLEOTIDE SEQUENCE [LARGE SCALE GENOMIC DNA]</scope>
    <source>
        <strain evidence="6 7">DSM 45511</strain>
    </source>
</reference>
<evidence type="ECO:0000313" key="7">
    <source>
        <dbReference type="Proteomes" id="UP000319818"/>
    </source>
</evidence>
<feature type="domain" description="HTH merR-type" evidence="5">
    <location>
        <begin position="1"/>
        <end position="68"/>
    </location>
</feature>
<dbReference type="GO" id="GO:0003677">
    <property type="term" value="F:DNA binding"/>
    <property type="evidence" value="ECO:0007669"/>
    <property type="project" value="UniProtKB-KW"/>
</dbReference>
<comment type="caution">
    <text evidence="6">The sequence shown here is derived from an EMBL/GenBank/DDBJ whole genome shotgun (WGS) entry which is preliminary data.</text>
</comment>
<dbReference type="InterPro" id="IPR000551">
    <property type="entry name" value="MerR-type_HTH_dom"/>
</dbReference>
<dbReference type="Proteomes" id="UP000319818">
    <property type="component" value="Unassembled WGS sequence"/>
</dbReference>
<protein>
    <submittedName>
        <fullName evidence="6">DNA-binding transcriptional MerR regulator</fullName>
    </submittedName>
</protein>
<accession>A0A543G9N9</accession>
<keyword evidence="1" id="KW-0678">Repressor</keyword>